<gene>
    <name evidence="1" type="ORF">TVAG_125420</name>
</gene>
<dbReference type="KEGG" id="tva:4756195"/>
<name>A2F9L7_TRIV3</name>
<dbReference type="InParanoid" id="A2F9L7"/>
<dbReference type="Proteomes" id="UP000001542">
    <property type="component" value="Unassembled WGS sequence"/>
</dbReference>
<dbReference type="AlphaFoldDB" id="A2F9L7"/>
<reference evidence="1" key="2">
    <citation type="journal article" date="2007" name="Science">
        <title>Draft genome sequence of the sexually transmitted pathogen Trichomonas vaginalis.</title>
        <authorList>
            <person name="Carlton J.M."/>
            <person name="Hirt R.P."/>
            <person name="Silva J.C."/>
            <person name="Delcher A.L."/>
            <person name="Schatz M."/>
            <person name="Zhao Q."/>
            <person name="Wortman J.R."/>
            <person name="Bidwell S.L."/>
            <person name="Alsmark U.C.M."/>
            <person name="Besteiro S."/>
            <person name="Sicheritz-Ponten T."/>
            <person name="Noel C.J."/>
            <person name="Dacks J.B."/>
            <person name="Foster P.G."/>
            <person name="Simillion C."/>
            <person name="Van de Peer Y."/>
            <person name="Miranda-Saavedra D."/>
            <person name="Barton G.J."/>
            <person name="Westrop G.D."/>
            <person name="Mueller S."/>
            <person name="Dessi D."/>
            <person name="Fiori P.L."/>
            <person name="Ren Q."/>
            <person name="Paulsen I."/>
            <person name="Zhang H."/>
            <person name="Bastida-Corcuera F.D."/>
            <person name="Simoes-Barbosa A."/>
            <person name="Brown M.T."/>
            <person name="Hayes R.D."/>
            <person name="Mukherjee M."/>
            <person name="Okumura C.Y."/>
            <person name="Schneider R."/>
            <person name="Smith A.J."/>
            <person name="Vanacova S."/>
            <person name="Villalvazo M."/>
            <person name="Haas B.J."/>
            <person name="Pertea M."/>
            <person name="Feldblyum T.V."/>
            <person name="Utterback T.R."/>
            <person name="Shu C.L."/>
            <person name="Osoegawa K."/>
            <person name="de Jong P.J."/>
            <person name="Hrdy I."/>
            <person name="Horvathova L."/>
            <person name="Zubacova Z."/>
            <person name="Dolezal P."/>
            <person name="Malik S.B."/>
            <person name="Logsdon J.M. Jr."/>
            <person name="Henze K."/>
            <person name="Gupta A."/>
            <person name="Wang C.C."/>
            <person name="Dunne R.L."/>
            <person name="Upcroft J.A."/>
            <person name="Upcroft P."/>
            <person name="White O."/>
            <person name="Salzberg S.L."/>
            <person name="Tang P."/>
            <person name="Chiu C.-H."/>
            <person name="Lee Y.-S."/>
            <person name="Embley T.M."/>
            <person name="Coombs G.H."/>
            <person name="Mottram J.C."/>
            <person name="Tachezy J."/>
            <person name="Fraser-Liggett C.M."/>
            <person name="Johnson P.J."/>
        </authorList>
    </citation>
    <scope>NUCLEOTIDE SEQUENCE [LARGE SCALE GENOMIC DNA]</scope>
    <source>
        <strain evidence="1">G3</strain>
    </source>
</reference>
<accession>A2F9L7</accession>
<protein>
    <submittedName>
        <fullName evidence="1">Uncharacterized protein</fullName>
    </submittedName>
</protein>
<keyword evidence="2" id="KW-1185">Reference proteome</keyword>
<evidence type="ECO:0000313" key="2">
    <source>
        <dbReference type="Proteomes" id="UP000001542"/>
    </source>
</evidence>
<dbReference type="RefSeq" id="XP_001311328.1">
    <property type="nucleotide sequence ID" value="XM_001311327.1"/>
</dbReference>
<organism evidence="1 2">
    <name type="scientific">Trichomonas vaginalis (strain ATCC PRA-98 / G3)</name>
    <dbReference type="NCBI Taxonomy" id="412133"/>
    <lineage>
        <taxon>Eukaryota</taxon>
        <taxon>Metamonada</taxon>
        <taxon>Parabasalia</taxon>
        <taxon>Trichomonadida</taxon>
        <taxon>Trichomonadidae</taxon>
        <taxon>Trichomonas</taxon>
    </lineage>
</organism>
<proteinExistence type="predicted"/>
<reference evidence="1" key="1">
    <citation type="submission" date="2006-10" db="EMBL/GenBank/DDBJ databases">
        <authorList>
            <person name="Amadeo P."/>
            <person name="Zhao Q."/>
            <person name="Wortman J."/>
            <person name="Fraser-Liggett C."/>
            <person name="Carlton J."/>
        </authorList>
    </citation>
    <scope>NUCLEOTIDE SEQUENCE</scope>
    <source>
        <strain evidence="1">G3</strain>
    </source>
</reference>
<dbReference type="EMBL" id="DS113677">
    <property type="protein sequence ID" value="EAX98398.1"/>
    <property type="molecule type" value="Genomic_DNA"/>
</dbReference>
<dbReference type="VEuPathDB" id="TrichDB:TVAGG3_0941630"/>
<evidence type="ECO:0000313" key="1">
    <source>
        <dbReference type="EMBL" id="EAX98398.1"/>
    </source>
</evidence>
<sequence>MLSILVSSIYSFENIYNTGSYQYTLNEGFLEANFKLPQINESKYFMIISNPIDDIKINSIFLQSNIFTISNQTLIISSKTVSDLYFDIVQIQDSCSTLEFLINPENNTELKYKANLKSSETYCLLASGANSFDITVSNSNGNTNQFSYSNTTNNSDVVVNAGESITLSLQKALLLKYTVNTISDDNEVSFKFTYSSLNATSFAPILVYNESSSSYFATNTTVISSSPSYAVLKYAMHDDYSESFTANHSVEANTYVVFSKWDSSINGVAHVGETKLDILGDTNIVAVWFEKPGVLRLTSDENSHGKGRFFAYSMGECDYVLTASGEEVTRYSSSNENTVFALFMLSWQAR</sequence>
<dbReference type="VEuPathDB" id="TrichDB:TVAG_125420"/>